<accession>A0A0F9LEX9</accession>
<evidence type="ECO:0000313" key="1">
    <source>
        <dbReference type="EMBL" id="KKM85766.1"/>
    </source>
</evidence>
<name>A0A0F9LEX9_9ZZZZ</name>
<dbReference type="AlphaFoldDB" id="A0A0F9LEX9"/>
<dbReference type="EMBL" id="LAZR01007359">
    <property type="protein sequence ID" value="KKM85766.1"/>
    <property type="molecule type" value="Genomic_DNA"/>
</dbReference>
<protein>
    <submittedName>
        <fullName evidence="1">Uncharacterized protein</fullName>
    </submittedName>
</protein>
<reference evidence="1" key="1">
    <citation type="journal article" date="2015" name="Nature">
        <title>Complex archaea that bridge the gap between prokaryotes and eukaryotes.</title>
        <authorList>
            <person name="Spang A."/>
            <person name="Saw J.H."/>
            <person name="Jorgensen S.L."/>
            <person name="Zaremba-Niedzwiedzka K."/>
            <person name="Martijn J."/>
            <person name="Lind A.E."/>
            <person name="van Eijk R."/>
            <person name="Schleper C."/>
            <person name="Guy L."/>
            <person name="Ettema T.J."/>
        </authorList>
    </citation>
    <scope>NUCLEOTIDE SEQUENCE</scope>
</reference>
<comment type="caution">
    <text evidence="1">The sequence shown here is derived from an EMBL/GenBank/DDBJ whole genome shotgun (WGS) entry which is preliminary data.</text>
</comment>
<gene>
    <name evidence="1" type="ORF">LCGC14_1285810</name>
</gene>
<sequence length="288" mass="33308">MVTTPVVRWTVTDWKWVSLNNKYVVILATDIPVHMWLQGWSRKGDMHLVAITDRGVMFRHNPRWTVFTTWGYEQAEPGDTLAHTFTIDPDKTSSWRAYSGWATWQANPTKSTSPLFQTAVPSDPNWIIPPSPYHWSRYTWSNFAPYSAFAARFHVLSPQWVNTWTAEITTEYGLEGYVSIGITEVVNFLPQGLGVPLDTFWLSIPSQGHVQQFFNKAFYLSRWKRYALVVRLLAHTPGSAIWSSAWDPGSPTWPTNVNYYTRDMGATWQRHSPLMRPFRFGLGWQTIE</sequence>
<proteinExistence type="predicted"/>
<organism evidence="1">
    <name type="scientific">marine sediment metagenome</name>
    <dbReference type="NCBI Taxonomy" id="412755"/>
    <lineage>
        <taxon>unclassified sequences</taxon>
        <taxon>metagenomes</taxon>
        <taxon>ecological metagenomes</taxon>
    </lineage>
</organism>